<gene>
    <name evidence="2" type="ORF">D9613_001103</name>
</gene>
<dbReference type="Proteomes" id="UP000521872">
    <property type="component" value="Unassembled WGS sequence"/>
</dbReference>
<dbReference type="Pfam" id="PF06985">
    <property type="entry name" value="HET"/>
    <property type="match status" value="1"/>
</dbReference>
<dbReference type="PANTHER" id="PTHR33112:SF16">
    <property type="entry name" value="HETEROKARYON INCOMPATIBILITY DOMAIN-CONTAINING PROTEIN"/>
    <property type="match status" value="1"/>
</dbReference>
<accession>A0A8H4VUA2</accession>
<proteinExistence type="predicted"/>
<protein>
    <recommendedName>
        <fullName evidence="1">Heterokaryon incompatibility domain-containing protein</fullName>
    </recommendedName>
</protein>
<dbReference type="AlphaFoldDB" id="A0A8H4VUA2"/>
<dbReference type="InterPro" id="IPR010730">
    <property type="entry name" value="HET"/>
</dbReference>
<evidence type="ECO:0000313" key="2">
    <source>
        <dbReference type="EMBL" id="KAF4620565.1"/>
    </source>
</evidence>
<evidence type="ECO:0000313" key="3">
    <source>
        <dbReference type="Proteomes" id="UP000521872"/>
    </source>
</evidence>
<dbReference type="PANTHER" id="PTHR33112">
    <property type="entry name" value="DOMAIN PROTEIN, PUTATIVE-RELATED"/>
    <property type="match status" value="1"/>
</dbReference>
<feature type="domain" description="Heterokaryon incompatibility" evidence="1">
    <location>
        <begin position="1"/>
        <end position="71"/>
    </location>
</feature>
<name>A0A8H4VUA2_9AGAR</name>
<organism evidence="2 3">
    <name type="scientific">Agrocybe pediades</name>
    <dbReference type="NCBI Taxonomy" id="84607"/>
    <lineage>
        <taxon>Eukaryota</taxon>
        <taxon>Fungi</taxon>
        <taxon>Dikarya</taxon>
        <taxon>Basidiomycota</taxon>
        <taxon>Agaricomycotina</taxon>
        <taxon>Agaricomycetes</taxon>
        <taxon>Agaricomycetidae</taxon>
        <taxon>Agaricales</taxon>
        <taxon>Agaricineae</taxon>
        <taxon>Strophariaceae</taxon>
        <taxon>Agrocybe</taxon>
    </lineage>
</organism>
<evidence type="ECO:0000259" key="1">
    <source>
        <dbReference type="Pfam" id="PF06985"/>
    </source>
</evidence>
<comment type="caution">
    <text evidence="2">The sequence shown here is derived from an EMBL/GenBank/DDBJ whole genome shotgun (WGS) entry which is preliminary data.</text>
</comment>
<dbReference type="EMBL" id="JAACJL010000015">
    <property type="protein sequence ID" value="KAF4620565.1"/>
    <property type="molecule type" value="Genomic_DNA"/>
</dbReference>
<keyword evidence="3" id="KW-1185">Reference proteome</keyword>
<sequence length="429" mass="48316">MNWIYELAQFTIVAAAGSDAEAGLPGLSPGTRSRLQVVGEVQGIDLAIPFPTLKSAIASTKWNTRGWTYQEQLLSDTAIIFTPHQVYFQCDRKVFQEDVHIELEGRLRNITWVYPGIQLSSSMERLNTFRTLSLFIHEGSPIGIFERYKQIMEIYTRRDFGNPGDMLAGFSGITNAFQRAPGSMGYVAGLSVAGFEDALLWIPKRNLNRRRDLERNIIFPSWSFIGWEGGCQIEWVSDPEQPLVPEWYVIHGGEEEKTRLPIVTYNALHFRNRPTSGPFSATGVGSWGVAHAHALEFKTSVGSFYLTGKRHFERGFPVLSRRYASVAQVVTLCVFDEEERWVGTVMMTELEAGKIHERVRRDFLVISTRGSPVGCYADSSLYSRDWKKALNVLMVERTTAGGFERLAVGVVHKDGWNAGNSGEEYVRLV</sequence>
<reference evidence="2 3" key="1">
    <citation type="submission" date="2019-12" db="EMBL/GenBank/DDBJ databases">
        <authorList>
            <person name="Floudas D."/>
            <person name="Bentzer J."/>
            <person name="Ahren D."/>
            <person name="Johansson T."/>
            <person name="Persson P."/>
            <person name="Tunlid A."/>
        </authorList>
    </citation>
    <scope>NUCLEOTIDE SEQUENCE [LARGE SCALE GENOMIC DNA]</scope>
    <source>
        <strain evidence="2 3">CBS 102.39</strain>
    </source>
</reference>